<dbReference type="GO" id="GO:0005829">
    <property type="term" value="C:cytosol"/>
    <property type="evidence" value="ECO:0007669"/>
    <property type="project" value="TreeGrafter"/>
</dbReference>
<comment type="pathway">
    <text evidence="2">Amino-acid biosynthesis; L-isoleucine biosynthesis; L-isoleucine from 2-oxobutanoate: step 4/4.</text>
</comment>
<organism evidence="13 14">
    <name type="scientific">Methylobrevis pamukkalensis</name>
    <dbReference type="NCBI Taxonomy" id="1439726"/>
    <lineage>
        <taxon>Bacteria</taxon>
        <taxon>Pseudomonadati</taxon>
        <taxon>Pseudomonadota</taxon>
        <taxon>Alphaproteobacteria</taxon>
        <taxon>Hyphomicrobiales</taxon>
        <taxon>Pleomorphomonadaceae</taxon>
        <taxon>Methylobrevis</taxon>
    </lineage>
</organism>
<evidence type="ECO:0000256" key="5">
    <source>
        <dbReference type="ARBA" id="ARBA00009320"/>
    </source>
</evidence>
<dbReference type="Gene3D" id="3.30.470.10">
    <property type="match status" value="1"/>
</dbReference>
<sequence>MSSERIVYVNGAYVAASAASVSVFDRGFLFADAVYEVTTVLDGRLIDFAGHVARLHRSLGELQMTLPVSEADLLAIHRKLVADNGVTEGLVYLQISRGSAERDFGFPDPAVPPTIVLFTQNKTLIDSPMARRGAKIVLVDDLRWGRCDIKTVQLLYPSLAKMAAKEQGADDAWLVRDGLVTEGTSNNAHIVTTDGRIVTRHLGPDILSGITRAAMLRIAHEQGLVIEERGFTPDEAKAAAEASSPRDDLRHGGGVDRRHADRRRHARPRREPPARGLYRREPEDGDLIAAVPRRPPVQPNTVFGKWKDTTKFGTSTISLIRRSPATEQSM</sequence>
<dbReference type="Proteomes" id="UP000094622">
    <property type="component" value="Unassembled WGS sequence"/>
</dbReference>
<comment type="catalytic activity">
    <reaction evidence="11">
        <text>L-leucine + 2-oxoglutarate = 4-methyl-2-oxopentanoate + L-glutamate</text>
        <dbReference type="Rhea" id="RHEA:18321"/>
        <dbReference type="ChEBI" id="CHEBI:16810"/>
        <dbReference type="ChEBI" id="CHEBI:17865"/>
        <dbReference type="ChEBI" id="CHEBI:29985"/>
        <dbReference type="ChEBI" id="CHEBI:57427"/>
        <dbReference type="EC" id="2.6.1.42"/>
    </reaction>
</comment>
<dbReference type="PANTHER" id="PTHR42743:SF11">
    <property type="entry name" value="AMINODEOXYCHORISMATE LYASE"/>
    <property type="match status" value="1"/>
</dbReference>
<dbReference type="PATRIC" id="fig|1439726.3.peg.3388"/>
<evidence type="ECO:0000256" key="10">
    <source>
        <dbReference type="ARBA" id="ARBA00048798"/>
    </source>
</evidence>
<proteinExistence type="inferred from homology"/>
<evidence type="ECO:0000256" key="4">
    <source>
        <dbReference type="ARBA" id="ARBA00005072"/>
    </source>
</evidence>
<feature type="compositionally biased region" description="Basic and acidic residues" evidence="12">
    <location>
        <begin position="235"/>
        <end position="259"/>
    </location>
</feature>
<dbReference type="SUPFAM" id="SSF56752">
    <property type="entry name" value="D-aminoacid aminotransferase-like PLP-dependent enzymes"/>
    <property type="match status" value="1"/>
</dbReference>
<name>A0A1E3H1M9_9HYPH</name>
<comment type="pathway">
    <text evidence="4">Amino-acid biosynthesis; L-leucine biosynthesis; L-leucine from 3-methyl-2-oxobutanoate: step 4/4.</text>
</comment>
<evidence type="ECO:0000256" key="3">
    <source>
        <dbReference type="ARBA" id="ARBA00004931"/>
    </source>
</evidence>
<evidence type="ECO:0000256" key="6">
    <source>
        <dbReference type="ARBA" id="ARBA00013053"/>
    </source>
</evidence>
<dbReference type="EC" id="2.6.1.42" evidence="6"/>
<dbReference type="InterPro" id="IPR050571">
    <property type="entry name" value="Class-IV_PLP-Dep_Aminotrnsfr"/>
</dbReference>
<evidence type="ECO:0000256" key="2">
    <source>
        <dbReference type="ARBA" id="ARBA00004824"/>
    </source>
</evidence>
<dbReference type="InterPro" id="IPR043131">
    <property type="entry name" value="BCAT-like_N"/>
</dbReference>
<keyword evidence="8" id="KW-0028">Amino-acid biosynthesis</keyword>
<evidence type="ECO:0000313" key="13">
    <source>
        <dbReference type="EMBL" id="ODN69461.1"/>
    </source>
</evidence>
<dbReference type="GO" id="GO:0052654">
    <property type="term" value="F:L-leucine-2-oxoglutarate transaminase activity"/>
    <property type="evidence" value="ECO:0007669"/>
    <property type="project" value="RHEA"/>
</dbReference>
<gene>
    <name evidence="13" type="primary">dat</name>
    <name evidence="13" type="ORF">A6302_03228</name>
</gene>
<dbReference type="AlphaFoldDB" id="A0A1E3H1M9"/>
<feature type="region of interest" description="Disordered" evidence="12">
    <location>
        <begin position="235"/>
        <end position="306"/>
    </location>
</feature>
<keyword evidence="14" id="KW-1185">Reference proteome</keyword>
<keyword evidence="13" id="KW-0032">Aminotransferase</keyword>
<dbReference type="PANTHER" id="PTHR42743">
    <property type="entry name" value="AMINO-ACID AMINOTRANSFERASE"/>
    <property type="match status" value="1"/>
</dbReference>
<dbReference type="Pfam" id="PF01063">
    <property type="entry name" value="Aminotran_4"/>
    <property type="match status" value="1"/>
</dbReference>
<comment type="caution">
    <text evidence="13">The sequence shown here is derived from an EMBL/GenBank/DDBJ whole genome shotgun (WGS) entry which is preliminary data.</text>
</comment>
<evidence type="ECO:0000256" key="12">
    <source>
        <dbReference type="SAM" id="MobiDB-lite"/>
    </source>
</evidence>
<keyword evidence="8" id="KW-0100">Branched-chain amino acid biosynthesis</keyword>
<keyword evidence="13" id="KW-0808">Transferase</keyword>
<evidence type="ECO:0000256" key="1">
    <source>
        <dbReference type="ARBA" id="ARBA00003109"/>
    </source>
</evidence>
<dbReference type="GO" id="GO:0052656">
    <property type="term" value="F:L-isoleucine-2-oxoglutarate transaminase activity"/>
    <property type="evidence" value="ECO:0007669"/>
    <property type="project" value="RHEA"/>
</dbReference>
<evidence type="ECO:0000256" key="8">
    <source>
        <dbReference type="ARBA" id="ARBA00023304"/>
    </source>
</evidence>
<dbReference type="EMBL" id="MCRJ01000089">
    <property type="protein sequence ID" value="ODN69461.1"/>
    <property type="molecule type" value="Genomic_DNA"/>
</dbReference>
<accession>A0A1E3H1M9</accession>
<dbReference type="InterPro" id="IPR036038">
    <property type="entry name" value="Aminotransferase-like"/>
</dbReference>
<dbReference type="Gene3D" id="3.20.10.10">
    <property type="entry name" value="D-amino Acid Aminotransferase, subunit A, domain 2"/>
    <property type="match status" value="1"/>
</dbReference>
<comment type="function">
    <text evidence="1">Acts on leucine, isoleucine and valine.</text>
</comment>
<dbReference type="InterPro" id="IPR043132">
    <property type="entry name" value="BCAT-like_C"/>
</dbReference>
<comment type="catalytic activity">
    <reaction evidence="9">
        <text>L-valine + 2-oxoglutarate = 3-methyl-2-oxobutanoate + L-glutamate</text>
        <dbReference type="Rhea" id="RHEA:24813"/>
        <dbReference type="ChEBI" id="CHEBI:11851"/>
        <dbReference type="ChEBI" id="CHEBI:16810"/>
        <dbReference type="ChEBI" id="CHEBI:29985"/>
        <dbReference type="ChEBI" id="CHEBI:57762"/>
        <dbReference type="EC" id="2.6.1.42"/>
    </reaction>
</comment>
<evidence type="ECO:0000256" key="11">
    <source>
        <dbReference type="ARBA" id="ARBA00049229"/>
    </source>
</evidence>
<dbReference type="InterPro" id="IPR001544">
    <property type="entry name" value="Aminotrans_IV"/>
</dbReference>
<reference evidence="13 14" key="1">
    <citation type="submission" date="2016-07" db="EMBL/GenBank/DDBJ databases">
        <title>Draft Genome Sequence of Methylobrevis pamukkalensis PK2.</title>
        <authorList>
            <person name="Vasilenko O.V."/>
            <person name="Doronina N.V."/>
            <person name="Shmareva M.N."/>
            <person name="Tarlachkov S.V."/>
            <person name="Mustakhimov I."/>
            <person name="Trotsenko Y.A."/>
        </authorList>
    </citation>
    <scope>NUCLEOTIDE SEQUENCE [LARGE SCALE GENOMIC DNA]</scope>
    <source>
        <strain evidence="13 14">PK2</strain>
    </source>
</reference>
<dbReference type="GO" id="GO:0009082">
    <property type="term" value="P:branched-chain amino acid biosynthetic process"/>
    <property type="evidence" value="ECO:0007669"/>
    <property type="project" value="UniProtKB-KW"/>
</dbReference>
<evidence type="ECO:0000256" key="9">
    <source>
        <dbReference type="ARBA" id="ARBA00048212"/>
    </source>
</evidence>
<evidence type="ECO:0000313" key="14">
    <source>
        <dbReference type="Proteomes" id="UP000094622"/>
    </source>
</evidence>
<comment type="catalytic activity">
    <reaction evidence="10">
        <text>L-isoleucine + 2-oxoglutarate = (S)-3-methyl-2-oxopentanoate + L-glutamate</text>
        <dbReference type="Rhea" id="RHEA:24801"/>
        <dbReference type="ChEBI" id="CHEBI:16810"/>
        <dbReference type="ChEBI" id="CHEBI:29985"/>
        <dbReference type="ChEBI" id="CHEBI:35146"/>
        <dbReference type="ChEBI" id="CHEBI:58045"/>
        <dbReference type="EC" id="2.6.1.42"/>
    </reaction>
</comment>
<protein>
    <recommendedName>
        <fullName evidence="7">Probable branched-chain-amino-acid aminotransferase</fullName>
        <ecNumber evidence="6">2.6.1.42</ecNumber>
    </recommendedName>
</protein>
<feature type="compositionally biased region" description="Basic and acidic residues" evidence="12">
    <location>
        <begin position="269"/>
        <end position="282"/>
    </location>
</feature>
<evidence type="ECO:0000256" key="7">
    <source>
        <dbReference type="ARBA" id="ARBA00014472"/>
    </source>
</evidence>
<comment type="pathway">
    <text evidence="3">Amino-acid biosynthesis; L-valine biosynthesis; L-valine from pyruvate: step 4/4.</text>
</comment>
<dbReference type="GO" id="GO:0052655">
    <property type="term" value="F:L-valine-2-oxoglutarate transaminase activity"/>
    <property type="evidence" value="ECO:0007669"/>
    <property type="project" value="RHEA"/>
</dbReference>
<comment type="similarity">
    <text evidence="5">Belongs to the class-IV pyridoxal-phosphate-dependent aminotransferase family.</text>
</comment>